<comment type="similarity">
    <text evidence="5">Belongs to the KdsB family.</text>
</comment>
<comment type="subcellular location">
    <subcellularLocation>
        <location evidence="5">Cytoplasm</location>
    </subcellularLocation>
    <subcellularLocation>
        <location evidence="1">Membrane</location>
    </subcellularLocation>
</comment>
<dbReference type="SUPFAM" id="SSF53448">
    <property type="entry name" value="Nucleotide-diphospho-sugar transferases"/>
    <property type="match status" value="1"/>
</dbReference>
<evidence type="ECO:0000256" key="5">
    <source>
        <dbReference type="HAMAP-Rule" id="MF_00057"/>
    </source>
</evidence>
<dbReference type="EMBL" id="PVBS01000001">
    <property type="protein sequence ID" value="PRD56565.1"/>
    <property type="molecule type" value="Genomic_DNA"/>
</dbReference>
<evidence type="ECO:0000256" key="2">
    <source>
        <dbReference type="ARBA" id="ARBA00022679"/>
    </source>
</evidence>
<accession>A0A2S9JTF2</accession>
<dbReference type="GO" id="GO:0033468">
    <property type="term" value="P:CMP-keto-3-deoxy-D-manno-octulosonic acid biosynthetic process"/>
    <property type="evidence" value="ECO:0007669"/>
    <property type="project" value="UniProtKB-UniRule"/>
</dbReference>
<dbReference type="AlphaFoldDB" id="A0A2S9JTF2"/>
<dbReference type="UniPathway" id="UPA00358">
    <property type="reaction ID" value="UER00476"/>
</dbReference>
<evidence type="ECO:0000256" key="4">
    <source>
        <dbReference type="ARBA" id="ARBA00022985"/>
    </source>
</evidence>
<dbReference type="HAMAP" id="MF_00057">
    <property type="entry name" value="KdsB"/>
    <property type="match status" value="1"/>
</dbReference>
<dbReference type="InterPro" id="IPR004528">
    <property type="entry name" value="KdsB"/>
</dbReference>
<keyword evidence="4 5" id="KW-0448">Lipopolysaccharide biosynthesis</keyword>
<gene>
    <name evidence="5 6" type="primary">kdsB</name>
    <name evidence="6" type="ORF">C5749_04815</name>
</gene>
<dbReference type="NCBIfam" id="TIGR00466">
    <property type="entry name" value="kdsB"/>
    <property type="match status" value="1"/>
</dbReference>
<dbReference type="GO" id="GO:0016020">
    <property type="term" value="C:membrane"/>
    <property type="evidence" value="ECO:0007669"/>
    <property type="project" value="UniProtKB-SubCell"/>
</dbReference>
<dbReference type="NCBIfam" id="NF003952">
    <property type="entry name" value="PRK05450.1-5"/>
    <property type="match status" value="1"/>
</dbReference>
<dbReference type="NCBIfam" id="NF009905">
    <property type="entry name" value="PRK13368.1"/>
    <property type="match status" value="1"/>
</dbReference>
<organism evidence="6 7">
    <name type="scientific">Sphingobacterium gobiense</name>
    <dbReference type="NCBI Taxonomy" id="1382456"/>
    <lineage>
        <taxon>Bacteria</taxon>
        <taxon>Pseudomonadati</taxon>
        <taxon>Bacteroidota</taxon>
        <taxon>Sphingobacteriia</taxon>
        <taxon>Sphingobacteriales</taxon>
        <taxon>Sphingobacteriaceae</taxon>
        <taxon>Sphingobacterium</taxon>
    </lineage>
</organism>
<evidence type="ECO:0000256" key="3">
    <source>
        <dbReference type="ARBA" id="ARBA00022695"/>
    </source>
</evidence>
<name>A0A2S9JTF2_9SPHI</name>
<sequence>MRIIGIIPARYESSRFPGKPLVDIGGKSMIQRVYEQVKGCAGLAEVIVATDDIRIEEHVRSFAGNVLMTSSTHQSGTDRCAEVVSKISGFDVAINIQGDEPFISPLQIELLSNLFLDATTEIGTLIKKIDNLADLFNESTPKVVVNSRKEAMYFSRQTVPFQRGAKQSDWINNFTYFKHIGIYGYKVDILKEITKLPLSSYEKAEGLEQLRWLENGYRIKIAETEFDTISVDHPEDVELIKREFFST</sequence>
<keyword evidence="3 5" id="KW-0548">Nucleotidyltransferase</keyword>
<dbReference type="FunFam" id="3.90.550.10:FF:000011">
    <property type="entry name" value="3-deoxy-manno-octulosonate cytidylyltransferase"/>
    <property type="match status" value="1"/>
</dbReference>
<dbReference type="Pfam" id="PF02348">
    <property type="entry name" value="CTP_transf_3"/>
    <property type="match status" value="1"/>
</dbReference>
<keyword evidence="5" id="KW-0963">Cytoplasm</keyword>
<dbReference type="GO" id="GO:0008690">
    <property type="term" value="F:3-deoxy-manno-octulosonate cytidylyltransferase activity"/>
    <property type="evidence" value="ECO:0007669"/>
    <property type="project" value="UniProtKB-UniRule"/>
</dbReference>
<dbReference type="RefSeq" id="WP_105723495.1">
    <property type="nucleotide sequence ID" value="NZ_PVBS01000001.1"/>
</dbReference>
<dbReference type="OrthoDB" id="9815559at2"/>
<comment type="function">
    <text evidence="5">Activates KDO (a required 8-carbon sugar) for incorporation into bacterial lipopolysaccharide in Gram-negative bacteria.</text>
</comment>
<comment type="caution">
    <text evidence="6">The sequence shown here is derived from an EMBL/GenBank/DDBJ whole genome shotgun (WGS) entry which is preliminary data.</text>
</comment>
<comment type="catalytic activity">
    <reaction evidence="5">
        <text>3-deoxy-alpha-D-manno-oct-2-ulosonate + CTP = CMP-3-deoxy-beta-D-manno-octulosonate + diphosphate</text>
        <dbReference type="Rhea" id="RHEA:23448"/>
        <dbReference type="ChEBI" id="CHEBI:33019"/>
        <dbReference type="ChEBI" id="CHEBI:37563"/>
        <dbReference type="ChEBI" id="CHEBI:85986"/>
        <dbReference type="ChEBI" id="CHEBI:85987"/>
        <dbReference type="EC" id="2.7.7.38"/>
    </reaction>
</comment>
<dbReference type="Gene3D" id="3.90.550.10">
    <property type="entry name" value="Spore Coat Polysaccharide Biosynthesis Protein SpsA, Chain A"/>
    <property type="match status" value="1"/>
</dbReference>
<reference evidence="6 7" key="1">
    <citation type="submission" date="2018-02" db="EMBL/GenBank/DDBJ databases">
        <title>The draft genome of Sphingobacterium gobiense H7.</title>
        <authorList>
            <person name="Li L."/>
            <person name="Liu L."/>
            <person name="Zhang X."/>
            <person name="Wang T."/>
            <person name="Liang L."/>
        </authorList>
    </citation>
    <scope>NUCLEOTIDE SEQUENCE [LARGE SCALE GENOMIC DNA]</scope>
    <source>
        <strain evidence="6 7">ACCC 05757</strain>
    </source>
</reference>
<keyword evidence="2 5" id="KW-0808">Transferase</keyword>
<protein>
    <recommendedName>
        <fullName evidence="5">3-deoxy-manno-octulosonate cytidylyltransferase</fullName>
        <ecNumber evidence="5">2.7.7.38</ecNumber>
    </recommendedName>
    <alternativeName>
        <fullName evidence="5">CMP-2-keto-3-deoxyoctulosonic acid synthase</fullName>
        <shortName evidence="5">CKS</shortName>
        <shortName evidence="5">CMP-KDO synthase</shortName>
    </alternativeName>
</protein>
<dbReference type="InterPro" id="IPR003329">
    <property type="entry name" value="Cytidylyl_trans"/>
</dbReference>
<dbReference type="GO" id="GO:0005829">
    <property type="term" value="C:cytosol"/>
    <property type="evidence" value="ECO:0007669"/>
    <property type="project" value="TreeGrafter"/>
</dbReference>
<dbReference type="EC" id="2.7.7.38" evidence="5"/>
<keyword evidence="7" id="KW-1185">Reference proteome</keyword>
<evidence type="ECO:0000313" key="7">
    <source>
        <dbReference type="Proteomes" id="UP000238642"/>
    </source>
</evidence>
<proteinExistence type="inferred from homology"/>
<comment type="pathway">
    <text evidence="5">Nucleotide-sugar biosynthesis; CMP-3-deoxy-D-manno-octulosonate biosynthesis; CMP-3-deoxy-D-manno-octulosonate from 3-deoxy-D-manno-octulosonate and CTP: step 1/1.</text>
</comment>
<dbReference type="InterPro" id="IPR029044">
    <property type="entry name" value="Nucleotide-diphossugar_trans"/>
</dbReference>
<dbReference type="NCBIfam" id="NF003950">
    <property type="entry name" value="PRK05450.1-3"/>
    <property type="match status" value="1"/>
</dbReference>
<dbReference type="GO" id="GO:0009103">
    <property type="term" value="P:lipopolysaccharide biosynthetic process"/>
    <property type="evidence" value="ECO:0007669"/>
    <property type="project" value="UniProtKB-UniRule"/>
</dbReference>
<evidence type="ECO:0000313" key="6">
    <source>
        <dbReference type="EMBL" id="PRD56565.1"/>
    </source>
</evidence>
<dbReference type="PANTHER" id="PTHR42866">
    <property type="entry name" value="3-DEOXY-MANNO-OCTULOSONATE CYTIDYLYLTRANSFERASE"/>
    <property type="match status" value="1"/>
</dbReference>
<evidence type="ECO:0000256" key="1">
    <source>
        <dbReference type="ARBA" id="ARBA00004370"/>
    </source>
</evidence>
<dbReference type="Proteomes" id="UP000238642">
    <property type="component" value="Unassembled WGS sequence"/>
</dbReference>
<dbReference type="CDD" id="cd02517">
    <property type="entry name" value="CMP-KDO-Synthetase"/>
    <property type="match status" value="1"/>
</dbReference>
<dbReference type="PANTHER" id="PTHR42866:SF2">
    <property type="entry name" value="3-DEOXY-MANNO-OCTULOSONATE CYTIDYLYLTRANSFERASE, MITOCHONDRIAL"/>
    <property type="match status" value="1"/>
</dbReference>